<accession>A0ABT9N924</accession>
<reference evidence="3 4" key="1">
    <citation type="submission" date="2023-07" db="EMBL/GenBank/DDBJ databases">
        <title>Sequencing the genomes of 1000 actinobacteria strains.</title>
        <authorList>
            <person name="Klenk H.-P."/>
        </authorList>
    </citation>
    <scope>NUCLEOTIDE SEQUENCE [LARGE SCALE GENOMIC DNA]</scope>
    <source>
        <strain evidence="3 4">DSM 102162</strain>
    </source>
</reference>
<evidence type="ECO:0000313" key="3">
    <source>
        <dbReference type="EMBL" id="MDP9800200.1"/>
    </source>
</evidence>
<dbReference type="Proteomes" id="UP001235966">
    <property type="component" value="Unassembled WGS sequence"/>
</dbReference>
<dbReference type="EMBL" id="JAUSQW010000001">
    <property type="protein sequence ID" value="MDP9800200.1"/>
    <property type="molecule type" value="Genomic_DNA"/>
</dbReference>
<feature type="coiled-coil region" evidence="1">
    <location>
        <begin position="44"/>
        <end position="71"/>
    </location>
</feature>
<evidence type="ECO:0000313" key="4">
    <source>
        <dbReference type="Proteomes" id="UP001235966"/>
    </source>
</evidence>
<proteinExistence type="predicted"/>
<dbReference type="Gene3D" id="1.10.287.1490">
    <property type="match status" value="1"/>
</dbReference>
<dbReference type="RefSeq" id="WP_278057599.1">
    <property type="nucleotide sequence ID" value="NZ_CP121247.1"/>
</dbReference>
<feature type="domain" description="CT398-like coiled coil hairpin" evidence="2">
    <location>
        <begin position="14"/>
        <end position="194"/>
    </location>
</feature>
<feature type="coiled-coil region" evidence="1">
    <location>
        <begin position="97"/>
        <end position="170"/>
    </location>
</feature>
<organism evidence="3 4">
    <name type="scientific">Arcanobacterium wilhelmae</name>
    <dbReference type="NCBI Taxonomy" id="1803177"/>
    <lineage>
        <taxon>Bacteria</taxon>
        <taxon>Bacillati</taxon>
        <taxon>Actinomycetota</taxon>
        <taxon>Actinomycetes</taxon>
        <taxon>Actinomycetales</taxon>
        <taxon>Actinomycetaceae</taxon>
        <taxon>Arcanobacterium</taxon>
    </lineage>
</organism>
<dbReference type="InterPro" id="IPR056003">
    <property type="entry name" value="CT398_CC_hairpin"/>
</dbReference>
<name>A0ABT9N924_9ACTO</name>
<sequence>MKAPRTDQLALLDVAALDSQINKLRREDSAHPLRTELAATVNQIASTGREIAQHEATLAAANTEVEEAGAATAKVSAVIHDKEAKLTSGAGMDSRQLLALQKEIDDARVRLAAAEERDFAALEAVDAAEAALAGARARLEVLNTQMVEQRSQLEADVEVITRDVEDLLTKRAALVAPLDGELVALYERSRSRGGFGVIAMYPNGTTSGGIEISPIEAASIKGGDPENVHISDDYDAIVVLANYA</sequence>
<evidence type="ECO:0000256" key="1">
    <source>
        <dbReference type="SAM" id="Coils"/>
    </source>
</evidence>
<keyword evidence="4" id="KW-1185">Reference proteome</keyword>
<comment type="caution">
    <text evidence="3">The sequence shown here is derived from an EMBL/GenBank/DDBJ whole genome shotgun (WGS) entry which is preliminary data.</text>
</comment>
<keyword evidence="1" id="KW-0175">Coiled coil</keyword>
<dbReference type="Pfam" id="PF24481">
    <property type="entry name" value="CT398_CC"/>
    <property type="match status" value="1"/>
</dbReference>
<gene>
    <name evidence="3" type="ORF">J2S49_000276</name>
</gene>
<evidence type="ECO:0000259" key="2">
    <source>
        <dbReference type="Pfam" id="PF24481"/>
    </source>
</evidence>
<protein>
    <submittedName>
        <fullName evidence="3">Nucleic acid-binding Zn-ribbon protein</fullName>
    </submittedName>
</protein>